<name>A0ACB6R4D9_9PLEO</name>
<evidence type="ECO:0000313" key="2">
    <source>
        <dbReference type="Proteomes" id="UP000799755"/>
    </source>
</evidence>
<comment type="caution">
    <text evidence="1">The sequence shown here is derived from an EMBL/GenBank/DDBJ whole genome shotgun (WGS) entry which is preliminary data.</text>
</comment>
<keyword evidence="2" id="KW-1185">Reference proteome</keyword>
<sequence>MNLFPFTGLPRCFNECLWISGEKYASADKLTKLTLQNLQYHDIETLLVTSQHNSAELNSKFFVFLPLGCKATHAESIEITMKFFRINHARNVLPIVPAVSGVAFWRTVSKYFSKISPVWNLVNYKRLLEKLSTRRQFMEVVFNEDLEGHSRVAVLPKAIASITPIHDHLFVLQRNKADKNQAFASLKLQRC</sequence>
<accession>A0ACB6R4D9</accession>
<proteinExistence type="predicted"/>
<dbReference type="Proteomes" id="UP000799755">
    <property type="component" value="Unassembled WGS sequence"/>
</dbReference>
<dbReference type="EMBL" id="MU003498">
    <property type="protein sequence ID" value="KAF2474119.1"/>
    <property type="molecule type" value="Genomic_DNA"/>
</dbReference>
<evidence type="ECO:0000313" key="1">
    <source>
        <dbReference type="EMBL" id="KAF2474119.1"/>
    </source>
</evidence>
<protein>
    <submittedName>
        <fullName evidence="1">Uncharacterized protein</fullName>
    </submittedName>
</protein>
<reference evidence="1" key="1">
    <citation type="journal article" date="2020" name="Stud. Mycol.">
        <title>101 Dothideomycetes genomes: a test case for predicting lifestyles and emergence of pathogens.</title>
        <authorList>
            <person name="Haridas S."/>
            <person name="Albert R."/>
            <person name="Binder M."/>
            <person name="Bloem J."/>
            <person name="Labutti K."/>
            <person name="Salamov A."/>
            <person name="Andreopoulos B."/>
            <person name="Baker S."/>
            <person name="Barry K."/>
            <person name="Bills G."/>
            <person name="Bluhm B."/>
            <person name="Cannon C."/>
            <person name="Castanera R."/>
            <person name="Culley D."/>
            <person name="Daum C."/>
            <person name="Ezra D."/>
            <person name="Gonzalez J."/>
            <person name="Henrissat B."/>
            <person name="Kuo A."/>
            <person name="Liang C."/>
            <person name="Lipzen A."/>
            <person name="Lutzoni F."/>
            <person name="Magnuson J."/>
            <person name="Mondo S."/>
            <person name="Nolan M."/>
            <person name="Ohm R."/>
            <person name="Pangilinan J."/>
            <person name="Park H.-J."/>
            <person name="Ramirez L."/>
            <person name="Alfaro M."/>
            <person name="Sun H."/>
            <person name="Tritt A."/>
            <person name="Yoshinaga Y."/>
            <person name="Zwiers L.-H."/>
            <person name="Turgeon B."/>
            <person name="Goodwin S."/>
            <person name="Spatafora J."/>
            <person name="Crous P."/>
            <person name="Grigoriev I."/>
        </authorList>
    </citation>
    <scope>NUCLEOTIDE SEQUENCE</scope>
    <source>
        <strain evidence="1">ATCC 200398</strain>
    </source>
</reference>
<gene>
    <name evidence="1" type="ORF">BDR25DRAFT_311512</name>
</gene>
<organism evidence="1 2">
    <name type="scientific">Lindgomyces ingoldianus</name>
    <dbReference type="NCBI Taxonomy" id="673940"/>
    <lineage>
        <taxon>Eukaryota</taxon>
        <taxon>Fungi</taxon>
        <taxon>Dikarya</taxon>
        <taxon>Ascomycota</taxon>
        <taxon>Pezizomycotina</taxon>
        <taxon>Dothideomycetes</taxon>
        <taxon>Pleosporomycetidae</taxon>
        <taxon>Pleosporales</taxon>
        <taxon>Lindgomycetaceae</taxon>
        <taxon>Lindgomyces</taxon>
    </lineage>
</organism>